<reference evidence="3" key="1">
    <citation type="submission" date="2021-01" db="EMBL/GenBank/DDBJ databases">
        <authorList>
            <person name="Corre E."/>
            <person name="Pelletier E."/>
            <person name="Niang G."/>
            <person name="Scheremetjew M."/>
            <person name="Finn R."/>
            <person name="Kale V."/>
            <person name="Holt S."/>
            <person name="Cochrane G."/>
            <person name="Meng A."/>
            <person name="Brown T."/>
            <person name="Cohen L."/>
        </authorList>
    </citation>
    <scope>NUCLEOTIDE SEQUENCE</scope>
</reference>
<dbReference type="Gene3D" id="2.30.29.30">
    <property type="entry name" value="Pleckstrin-homology domain (PH domain)/Phosphotyrosine-binding domain (PTB)"/>
    <property type="match status" value="1"/>
</dbReference>
<feature type="domain" description="NECAP PHear" evidence="2">
    <location>
        <begin position="9"/>
        <end position="158"/>
    </location>
</feature>
<organism evidence="3">
    <name type="scientific">Noctiluca scintillans</name>
    <name type="common">Sea sparkle</name>
    <name type="synonym">Red tide dinoflagellate</name>
    <dbReference type="NCBI Taxonomy" id="2966"/>
    <lineage>
        <taxon>Eukaryota</taxon>
        <taxon>Sar</taxon>
        <taxon>Alveolata</taxon>
        <taxon>Dinophyceae</taxon>
        <taxon>Noctilucales</taxon>
        <taxon>Noctilucaceae</taxon>
        <taxon>Noctiluca</taxon>
    </lineage>
</organism>
<dbReference type="GO" id="GO:0006897">
    <property type="term" value="P:endocytosis"/>
    <property type="evidence" value="ECO:0007669"/>
    <property type="project" value="InterPro"/>
</dbReference>
<dbReference type="InterPro" id="IPR011993">
    <property type="entry name" value="PH-like_dom_sf"/>
</dbReference>
<accession>A0A7S0ZMH5</accession>
<sequence>MEAEDDELEYTLLNKREVLVYQIPPASSANGHKADDWKKCIWRGRCRIVGKGHDLSIKLIDASSGQLFAQCLIPKGEHEMYVERVKDSSRYFVLKITNGARHAFIGLGFEDRNDAFDFNCSLADFKSTFVDRETPEVSPTPAKDLSLKEGQKITVNLKGMGRRRDASKQNETSTFGGLAPPPTSGQSRRAAAPVSAPVNTYAGAPAAVPPPVAFAAFDNEDTFGDFTSFQSAKNDPFTANFDATGAPSSAQPPTSAKPQASGFDEFDIFK</sequence>
<gene>
    <name evidence="3" type="ORF">NSCI0253_LOCUS803</name>
</gene>
<dbReference type="PANTHER" id="PTHR12847">
    <property type="entry name" value="ATP-BINDING CASSETTE ABC TRANSPORTER-RELATED"/>
    <property type="match status" value="1"/>
</dbReference>
<feature type="region of interest" description="Disordered" evidence="1">
    <location>
        <begin position="234"/>
        <end position="270"/>
    </location>
</feature>
<name>A0A7S0ZMH5_NOCSC</name>
<dbReference type="SUPFAM" id="SSF50729">
    <property type="entry name" value="PH domain-like"/>
    <property type="match status" value="1"/>
</dbReference>
<dbReference type="AlphaFoldDB" id="A0A7S0ZMH5"/>
<evidence type="ECO:0000313" key="3">
    <source>
        <dbReference type="EMBL" id="CAD8826457.1"/>
    </source>
</evidence>
<dbReference type="InterPro" id="IPR012466">
    <property type="entry name" value="NECAP_PHear"/>
</dbReference>
<evidence type="ECO:0000256" key="1">
    <source>
        <dbReference type="SAM" id="MobiDB-lite"/>
    </source>
</evidence>
<evidence type="ECO:0000259" key="2">
    <source>
        <dbReference type="Pfam" id="PF07933"/>
    </source>
</evidence>
<proteinExistence type="predicted"/>
<dbReference type="EMBL" id="HBFQ01001246">
    <property type="protein sequence ID" value="CAD8826457.1"/>
    <property type="molecule type" value="Transcribed_RNA"/>
</dbReference>
<feature type="compositionally biased region" description="Polar residues" evidence="1">
    <location>
        <begin position="246"/>
        <end position="258"/>
    </location>
</feature>
<protein>
    <recommendedName>
        <fullName evidence="2">NECAP PHear domain-containing protein</fullName>
    </recommendedName>
</protein>
<dbReference type="GO" id="GO:0030125">
    <property type="term" value="C:clathrin vesicle coat"/>
    <property type="evidence" value="ECO:0007669"/>
    <property type="project" value="TreeGrafter"/>
</dbReference>
<dbReference type="Pfam" id="PF07933">
    <property type="entry name" value="DUF1681"/>
    <property type="match status" value="1"/>
</dbReference>
<dbReference type="PANTHER" id="PTHR12847:SF9">
    <property type="entry name" value="NECAP-LIKE PROTEIN CG9132"/>
    <property type="match status" value="1"/>
</dbReference>
<dbReference type="CDD" id="cd13228">
    <property type="entry name" value="PHear_NECAP"/>
    <property type="match status" value="1"/>
</dbReference>
<feature type="region of interest" description="Disordered" evidence="1">
    <location>
        <begin position="159"/>
        <end position="191"/>
    </location>
</feature>